<evidence type="ECO:0000256" key="8">
    <source>
        <dbReference type="SAM" id="MobiDB-lite"/>
    </source>
</evidence>
<keyword evidence="2" id="KW-0479">Metal-binding</keyword>
<evidence type="ECO:0000259" key="9">
    <source>
        <dbReference type="PROSITE" id="PS50157"/>
    </source>
</evidence>
<feature type="domain" description="C2H2-type" evidence="9">
    <location>
        <begin position="461"/>
        <end position="484"/>
    </location>
</feature>
<dbReference type="GO" id="GO:0008270">
    <property type="term" value="F:zinc ion binding"/>
    <property type="evidence" value="ECO:0007669"/>
    <property type="project" value="UniProtKB-KW"/>
</dbReference>
<keyword evidence="3" id="KW-0677">Repeat</keyword>
<dbReference type="SMART" id="SM00355">
    <property type="entry name" value="ZnF_C2H2"/>
    <property type="match status" value="7"/>
</dbReference>
<evidence type="ECO:0000256" key="5">
    <source>
        <dbReference type="ARBA" id="ARBA00022833"/>
    </source>
</evidence>
<gene>
    <name evidence="10" type="primary">PO21_40</name>
    <name evidence="10" type="ORF">NPIL_83471</name>
</gene>
<dbReference type="EMBL" id="BMAW01004079">
    <property type="protein sequence ID" value="GFS86882.1"/>
    <property type="molecule type" value="Genomic_DNA"/>
</dbReference>
<comment type="subcellular location">
    <subcellularLocation>
        <location evidence="1">Nucleus</location>
    </subcellularLocation>
</comment>
<feature type="domain" description="C2H2-type" evidence="9">
    <location>
        <begin position="866"/>
        <end position="893"/>
    </location>
</feature>
<dbReference type="Proteomes" id="UP000887013">
    <property type="component" value="Unassembled WGS sequence"/>
</dbReference>
<keyword evidence="11" id="KW-1185">Reference proteome</keyword>
<dbReference type="AlphaFoldDB" id="A0A8X6T9J5"/>
<evidence type="ECO:0000256" key="2">
    <source>
        <dbReference type="ARBA" id="ARBA00022723"/>
    </source>
</evidence>
<dbReference type="OrthoDB" id="6473720at2759"/>
<dbReference type="PANTHER" id="PTHR24406">
    <property type="entry name" value="TRANSCRIPTIONAL REPRESSOR CTCFL-RELATED"/>
    <property type="match status" value="1"/>
</dbReference>
<name>A0A8X6T9J5_NEPPI</name>
<reference evidence="10" key="1">
    <citation type="submission" date="2020-08" db="EMBL/GenBank/DDBJ databases">
        <title>Multicomponent nature underlies the extraordinary mechanical properties of spider dragline silk.</title>
        <authorList>
            <person name="Kono N."/>
            <person name="Nakamura H."/>
            <person name="Mori M."/>
            <person name="Yoshida Y."/>
            <person name="Ohtoshi R."/>
            <person name="Malay A.D."/>
            <person name="Moran D.A.P."/>
            <person name="Tomita M."/>
            <person name="Numata K."/>
            <person name="Arakawa K."/>
        </authorList>
    </citation>
    <scope>NUCLEOTIDE SEQUENCE</scope>
</reference>
<evidence type="ECO:0000313" key="11">
    <source>
        <dbReference type="Proteomes" id="UP000887013"/>
    </source>
</evidence>
<feature type="region of interest" description="Disordered" evidence="8">
    <location>
        <begin position="411"/>
        <end position="449"/>
    </location>
</feature>
<dbReference type="PROSITE" id="PS50157">
    <property type="entry name" value="ZINC_FINGER_C2H2_2"/>
    <property type="match status" value="2"/>
</dbReference>
<proteinExistence type="predicted"/>
<feature type="region of interest" description="Disordered" evidence="8">
    <location>
        <begin position="292"/>
        <end position="317"/>
    </location>
</feature>
<protein>
    <submittedName>
        <fullName evidence="10">Retrovirus-related Pol polyprotein from type-1 retrotransposable element R2</fullName>
    </submittedName>
</protein>
<evidence type="ECO:0000256" key="3">
    <source>
        <dbReference type="ARBA" id="ARBA00022737"/>
    </source>
</evidence>
<sequence length="1162" mass="128762">MPDSVDSHSTKTVNELSSTSSSCSITPVAHRTRAGLSTISFIDAARAGQCKMCPIKCTSTIRLQRHILSHKANRKRQKALDAVLSILKSKKAMYTPLSSRMNKPCSLEKKYKDIFPEEVQAKSQDSMEASQLAEKESSSPNIGIVMNDILDLVQAEIPCLAAQDSSSKSSPPMFASLPGLSSTPLGNIALEGSMLDKAISPNLSLPLILEPLPPREIQSEVSLQPTTVDFVTSKCQSEEIVEGLPRLISPIHSPCQEKSPSILEIIMSQEFYSREASPEVDSLKTDHSPLAASRLTTETPSSPMTSPPVSTNKCHGENAKSGPVVQTYLEAARTGLCRICNQSVPPTLLLTHLNTHRPCTKRYKCIRAVVLANKEVKIQGQKLDHLNSGTPLNKSPSDIEKKFREKFPDLPVFQKKTDMSSPDYSDRESPLSELDSPPTGPPSKPAFTKRSYSSVVRKGLYRCQYCELPFVTKNGMDAHLQKVHYISPHPPVQAKLFPPPERPTCRTCHHEIEDGMTIADHCKLHHNLEVSTDRTSPVSKVVEIPDSIQVEPSSRKVSKVSKGKIQVSIGNVPPKTHEESLGKINAKPSKSGAKGTLANNSRSTTPTRGPQNIPRRDNRSDSSLEDFESSTTRKPITSPPGSPTKCPHCPLLAMKKGGLRLHMFRNHHTVVAHREMTAWGSKTTRDPSSSSATPAEQVHQCNRCATICKTAKGLRVHKQSAHNISVRKEGKPGRKATSPQQQSTNSDREVAAPPMEELMREISDEPKDGSVTLQGNVLKYSFPLLDTIRCPERKCNKIFHTRKWYTTNNSVKRHLSIYHRIQLAGVEYWCTSCKRRISGKPASHPCITNAMTSSQGPNSGKNNNSWVCSDCGFKASSRVGLDVHKRVHKKEQVSYKGTPLVSLPNPKQRKQAKNRKIAPLLVGSPGDLPLDHPLPIFQDPSDIIEEDMLDLSNEATLIDIQHPSIIESFLEPLETLMSEDIYDRLRLLEVINNDITFAIQQHFHLEKREASSANPRVSVNEKREKLKDPQTIQKAYAWNRRKCIRDLVESNDTRCSVPTEVIHSHFTATWAAPSADSSPSFPPPPELPTIVESFTENLVCECLKAAENTAPGPDLIAYKHWREADPKGRILTRLFNICLSLKKVPASWKQSDTVLIHKKGDQ</sequence>
<comment type="caution">
    <text evidence="10">The sequence shown here is derived from an EMBL/GenBank/DDBJ whole genome shotgun (WGS) entry which is preliminary data.</text>
</comment>
<organism evidence="10 11">
    <name type="scientific">Nephila pilipes</name>
    <name type="common">Giant wood spider</name>
    <name type="synonym">Nephila maculata</name>
    <dbReference type="NCBI Taxonomy" id="299642"/>
    <lineage>
        <taxon>Eukaryota</taxon>
        <taxon>Metazoa</taxon>
        <taxon>Ecdysozoa</taxon>
        <taxon>Arthropoda</taxon>
        <taxon>Chelicerata</taxon>
        <taxon>Arachnida</taxon>
        <taxon>Araneae</taxon>
        <taxon>Araneomorphae</taxon>
        <taxon>Entelegynae</taxon>
        <taxon>Araneoidea</taxon>
        <taxon>Nephilidae</taxon>
        <taxon>Nephila</taxon>
    </lineage>
</organism>
<feature type="compositionally biased region" description="Low complexity" evidence="8">
    <location>
        <begin position="296"/>
        <end position="311"/>
    </location>
</feature>
<keyword evidence="5" id="KW-0862">Zinc</keyword>
<feature type="region of interest" description="Disordered" evidence="8">
    <location>
        <begin position="551"/>
        <end position="648"/>
    </location>
</feature>
<keyword evidence="4 7" id="KW-0863">Zinc-finger</keyword>
<evidence type="ECO:0000256" key="1">
    <source>
        <dbReference type="ARBA" id="ARBA00004123"/>
    </source>
</evidence>
<keyword evidence="6" id="KW-0539">Nucleus</keyword>
<feature type="region of interest" description="Disordered" evidence="8">
    <location>
        <begin position="718"/>
        <end position="753"/>
    </location>
</feature>
<dbReference type="PROSITE" id="PS00028">
    <property type="entry name" value="ZINC_FINGER_C2H2_1"/>
    <property type="match status" value="3"/>
</dbReference>
<evidence type="ECO:0000313" key="10">
    <source>
        <dbReference type="EMBL" id="GFS86882.1"/>
    </source>
</evidence>
<feature type="compositionally biased region" description="Polar residues" evidence="8">
    <location>
        <begin position="597"/>
        <end position="610"/>
    </location>
</feature>
<dbReference type="InterPro" id="IPR013087">
    <property type="entry name" value="Znf_C2H2_type"/>
</dbReference>
<evidence type="ECO:0000256" key="4">
    <source>
        <dbReference type="ARBA" id="ARBA00022771"/>
    </source>
</evidence>
<dbReference type="InterPro" id="IPR050888">
    <property type="entry name" value="ZnF_C2H2-type_TF"/>
</dbReference>
<evidence type="ECO:0000256" key="7">
    <source>
        <dbReference type="PROSITE-ProRule" id="PRU00042"/>
    </source>
</evidence>
<accession>A0A8X6T9J5</accession>
<feature type="region of interest" description="Disordered" evidence="8">
    <location>
        <begin position="1"/>
        <end position="22"/>
    </location>
</feature>
<dbReference type="GO" id="GO:0005634">
    <property type="term" value="C:nucleus"/>
    <property type="evidence" value="ECO:0007669"/>
    <property type="project" value="UniProtKB-SubCell"/>
</dbReference>
<evidence type="ECO:0000256" key="6">
    <source>
        <dbReference type="ARBA" id="ARBA00023242"/>
    </source>
</evidence>